<dbReference type="STRING" id="1081104.A0A167KSS1"/>
<sequence>MAQRTVSVVVIGGSHAGLAVCQKLLRRTTRVHITLISPSQDYYFNIAAPRFLVKSNSLQQSSYLHSITDAFSEHSSDKFTFIRGVAVAIDDGKKTVSASVITDSAVTTGNTFGYDYLVIASGSTTPATLGQSGLKIPFKATAFEDTKAAIHEAQKKLAAADSIIIGGGGPLGVEMAGELAEAPGGKKIILVSQTDALLVGATPTVQKRSLALLNQKNVHVILGSRVESAQYSADAKVWSVKLASGRTITADQYIASTGVVPNNDFIPKRFLNAGGWVNVDDQLRVLQQDKPCSNIYALGDITMHADRLLSRVSIQGDVVAANIVAGMMEQEGARTYLAEAQRKMMVVPVGQSTGTGHFGGWTLMGCLVWYFKGKDFLVYEAPKFLRGAMK</sequence>
<evidence type="ECO:0000259" key="5">
    <source>
        <dbReference type="Pfam" id="PF07992"/>
    </source>
</evidence>
<dbReference type="Gene3D" id="3.50.50.100">
    <property type="match status" value="1"/>
</dbReference>
<dbReference type="PRINTS" id="PR00368">
    <property type="entry name" value="FADPNR"/>
</dbReference>
<evidence type="ECO:0000256" key="1">
    <source>
        <dbReference type="ARBA" id="ARBA00006442"/>
    </source>
</evidence>
<dbReference type="GO" id="GO:0050660">
    <property type="term" value="F:flavin adenine dinucleotide binding"/>
    <property type="evidence" value="ECO:0007669"/>
    <property type="project" value="TreeGrafter"/>
</dbReference>
<dbReference type="Proteomes" id="UP000076744">
    <property type="component" value="Unassembled WGS sequence"/>
</dbReference>
<name>A0A167KSS1_CORFA</name>
<dbReference type="PANTHER" id="PTHR43735:SF3">
    <property type="entry name" value="FERROPTOSIS SUPPRESSOR PROTEIN 1"/>
    <property type="match status" value="1"/>
</dbReference>
<keyword evidence="7" id="KW-1185">Reference proteome</keyword>
<comment type="similarity">
    <text evidence="1">Belongs to the FAD-dependent oxidoreductase family.</text>
</comment>
<dbReference type="PANTHER" id="PTHR43735">
    <property type="entry name" value="APOPTOSIS-INDUCING FACTOR 1"/>
    <property type="match status" value="1"/>
</dbReference>
<evidence type="ECO:0000256" key="2">
    <source>
        <dbReference type="ARBA" id="ARBA00022630"/>
    </source>
</evidence>
<dbReference type="GeneID" id="30025598"/>
<dbReference type="OrthoDB" id="202203at2759"/>
<protein>
    <submittedName>
        <fullName evidence="6">Pyridine nucleotide-disulfide oxidoreductase, NAD-binding domain protein</fullName>
    </submittedName>
</protein>
<evidence type="ECO:0000256" key="3">
    <source>
        <dbReference type="ARBA" id="ARBA00022827"/>
    </source>
</evidence>
<dbReference type="PRINTS" id="PR00411">
    <property type="entry name" value="PNDRDTASEI"/>
</dbReference>
<dbReference type="SUPFAM" id="SSF51905">
    <property type="entry name" value="FAD/NAD(P)-binding domain"/>
    <property type="match status" value="1"/>
</dbReference>
<keyword evidence="2" id="KW-0285">Flavoprotein</keyword>
<keyword evidence="3" id="KW-0274">FAD</keyword>
<feature type="domain" description="FAD/NAD(P)-binding" evidence="5">
    <location>
        <begin position="7"/>
        <end position="306"/>
    </location>
</feature>
<proteinExistence type="inferred from homology"/>
<evidence type="ECO:0000313" key="7">
    <source>
        <dbReference type="Proteomes" id="UP000076744"/>
    </source>
</evidence>
<evidence type="ECO:0000313" key="6">
    <source>
        <dbReference type="EMBL" id="OAA52142.1"/>
    </source>
</evidence>
<comment type="caution">
    <text evidence="6">The sequence shown here is derived from an EMBL/GenBank/DDBJ whole genome shotgun (WGS) entry which is preliminary data.</text>
</comment>
<reference evidence="6 7" key="1">
    <citation type="journal article" date="2016" name="Genome Biol. Evol.">
        <title>Divergent and convergent evolution of fungal pathogenicity.</title>
        <authorList>
            <person name="Shang Y."/>
            <person name="Xiao G."/>
            <person name="Zheng P."/>
            <person name="Cen K."/>
            <person name="Zhan S."/>
            <person name="Wang C."/>
        </authorList>
    </citation>
    <scope>NUCLEOTIDE SEQUENCE [LARGE SCALE GENOMIC DNA]</scope>
    <source>
        <strain evidence="6 7">ARSEF 2679</strain>
    </source>
</reference>
<keyword evidence="4" id="KW-0560">Oxidoreductase</keyword>
<dbReference type="GO" id="GO:0004174">
    <property type="term" value="F:electron-transferring-flavoprotein dehydrogenase activity"/>
    <property type="evidence" value="ECO:0007669"/>
    <property type="project" value="TreeGrafter"/>
</dbReference>
<dbReference type="AlphaFoldDB" id="A0A167KSS1"/>
<gene>
    <name evidence="6" type="ORF">ISF_09306</name>
</gene>
<dbReference type="RefSeq" id="XP_018699919.1">
    <property type="nucleotide sequence ID" value="XM_018852909.1"/>
</dbReference>
<accession>A0A167KSS1</accession>
<dbReference type="EMBL" id="AZHB01000045">
    <property type="protein sequence ID" value="OAA52142.1"/>
    <property type="molecule type" value="Genomic_DNA"/>
</dbReference>
<dbReference type="GO" id="GO:0005737">
    <property type="term" value="C:cytoplasm"/>
    <property type="evidence" value="ECO:0007669"/>
    <property type="project" value="TreeGrafter"/>
</dbReference>
<dbReference type="InterPro" id="IPR023753">
    <property type="entry name" value="FAD/NAD-binding_dom"/>
</dbReference>
<organism evidence="6 7">
    <name type="scientific">Cordyceps fumosorosea (strain ARSEF 2679)</name>
    <name type="common">Isaria fumosorosea</name>
    <dbReference type="NCBI Taxonomy" id="1081104"/>
    <lineage>
        <taxon>Eukaryota</taxon>
        <taxon>Fungi</taxon>
        <taxon>Dikarya</taxon>
        <taxon>Ascomycota</taxon>
        <taxon>Pezizomycotina</taxon>
        <taxon>Sordariomycetes</taxon>
        <taxon>Hypocreomycetidae</taxon>
        <taxon>Hypocreales</taxon>
        <taxon>Cordycipitaceae</taxon>
        <taxon>Cordyceps</taxon>
    </lineage>
</organism>
<dbReference type="Pfam" id="PF07992">
    <property type="entry name" value="Pyr_redox_2"/>
    <property type="match status" value="1"/>
</dbReference>
<evidence type="ECO:0000256" key="4">
    <source>
        <dbReference type="ARBA" id="ARBA00023002"/>
    </source>
</evidence>
<dbReference type="InterPro" id="IPR036188">
    <property type="entry name" value="FAD/NAD-bd_sf"/>
</dbReference>